<accession>A0A3B0ZAM0</accession>
<dbReference type="AlphaFoldDB" id="A0A3B0ZAM0"/>
<gene>
    <name evidence="1" type="ORF">MNBD_GAMMA17-336</name>
</gene>
<proteinExistence type="predicted"/>
<protein>
    <submittedName>
        <fullName evidence="1">Uncharacterized protein</fullName>
    </submittedName>
</protein>
<reference evidence="1" key="1">
    <citation type="submission" date="2018-06" db="EMBL/GenBank/DDBJ databases">
        <authorList>
            <person name="Zhirakovskaya E."/>
        </authorList>
    </citation>
    <scope>NUCLEOTIDE SEQUENCE</scope>
</reference>
<name>A0A3B0ZAM0_9ZZZZ</name>
<evidence type="ECO:0000313" key="1">
    <source>
        <dbReference type="EMBL" id="VAW88591.1"/>
    </source>
</evidence>
<dbReference type="EMBL" id="UOFQ01000102">
    <property type="protein sequence ID" value="VAW88591.1"/>
    <property type="molecule type" value="Genomic_DNA"/>
</dbReference>
<sequence>MFSFSMVINQAQAACEMFDVGRKPHLGLGYQGFGYIPKAI</sequence>
<organism evidence="1">
    <name type="scientific">hydrothermal vent metagenome</name>
    <dbReference type="NCBI Taxonomy" id="652676"/>
    <lineage>
        <taxon>unclassified sequences</taxon>
        <taxon>metagenomes</taxon>
        <taxon>ecological metagenomes</taxon>
    </lineage>
</organism>